<dbReference type="Proteomes" id="UP000008694">
    <property type="component" value="Unassembled WGS sequence"/>
</dbReference>
<dbReference type="HOGENOM" id="CLU_2907130_0_0_1"/>
<evidence type="ECO:0000313" key="1">
    <source>
        <dbReference type="EMBL" id="EFH59659.1"/>
    </source>
</evidence>
<accession>D7L2K1</accession>
<evidence type="ECO:0000313" key="2">
    <source>
        <dbReference type="Proteomes" id="UP000008694"/>
    </source>
</evidence>
<gene>
    <name evidence="1" type="ORF">ARALYDRAFT_898809</name>
</gene>
<sequence length="62" mass="7018">MHQFFTPSTGGGGGYQRLLMFSYEKFPSWFPLSDRKLLEDSKTKKKADLVVAKDGSSHYTSI</sequence>
<organism evidence="2">
    <name type="scientific">Arabidopsis lyrata subsp. lyrata</name>
    <name type="common">Lyre-leaved rock-cress</name>
    <dbReference type="NCBI Taxonomy" id="81972"/>
    <lineage>
        <taxon>Eukaryota</taxon>
        <taxon>Viridiplantae</taxon>
        <taxon>Streptophyta</taxon>
        <taxon>Embryophyta</taxon>
        <taxon>Tracheophyta</taxon>
        <taxon>Spermatophyta</taxon>
        <taxon>Magnoliopsida</taxon>
        <taxon>eudicotyledons</taxon>
        <taxon>Gunneridae</taxon>
        <taxon>Pentapetalae</taxon>
        <taxon>rosids</taxon>
        <taxon>malvids</taxon>
        <taxon>Brassicales</taxon>
        <taxon>Brassicaceae</taxon>
        <taxon>Camelineae</taxon>
        <taxon>Arabidopsis</taxon>
    </lineage>
</organism>
<proteinExistence type="predicted"/>
<reference evidence="2" key="1">
    <citation type="journal article" date="2011" name="Nat. Genet.">
        <title>The Arabidopsis lyrata genome sequence and the basis of rapid genome size change.</title>
        <authorList>
            <person name="Hu T.T."/>
            <person name="Pattyn P."/>
            <person name="Bakker E.G."/>
            <person name="Cao J."/>
            <person name="Cheng J.-F."/>
            <person name="Clark R.M."/>
            <person name="Fahlgren N."/>
            <person name="Fawcett J.A."/>
            <person name="Grimwood J."/>
            <person name="Gundlach H."/>
            <person name="Haberer G."/>
            <person name="Hollister J.D."/>
            <person name="Ossowski S."/>
            <person name="Ottilar R.P."/>
            <person name="Salamov A.A."/>
            <person name="Schneeberger K."/>
            <person name="Spannagl M."/>
            <person name="Wang X."/>
            <person name="Yang L."/>
            <person name="Nasrallah M.E."/>
            <person name="Bergelson J."/>
            <person name="Carrington J.C."/>
            <person name="Gaut B.S."/>
            <person name="Schmutz J."/>
            <person name="Mayer K.F.X."/>
            <person name="Van de Peer Y."/>
            <person name="Grigoriev I.V."/>
            <person name="Nordborg M."/>
            <person name="Weigel D."/>
            <person name="Guo Y.-L."/>
        </authorList>
    </citation>
    <scope>NUCLEOTIDE SEQUENCE [LARGE SCALE GENOMIC DNA]</scope>
    <source>
        <strain evidence="2">cv. MN47</strain>
    </source>
</reference>
<protein>
    <submittedName>
        <fullName evidence="1">Uncharacterized protein</fullName>
    </submittedName>
</protein>
<dbReference type="STRING" id="81972.D7L2K1"/>
<keyword evidence="2" id="KW-1185">Reference proteome</keyword>
<dbReference type="EMBL" id="GL348715">
    <property type="protein sequence ID" value="EFH59659.1"/>
    <property type="molecule type" value="Genomic_DNA"/>
</dbReference>
<dbReference type="AlphaFoldDB" id="D7L2K1"/>
<dbReference type="Gramene" id="scaffold_302779.1">
    <property type="protein sequence ID" value="scaffold_302779.1"/>
    <property type="gene ID" value="scaffold_302779.1"/>
</dbReference>
<name>D7L2K1_ARALL</name>